<dbReference type="EMBL" id="JALNTZ010000008">
    <property type="protein sequence ID" value="KAJ3643480.1"/>
    <property type="molecule type" value="Genomic_DNA"/>
</dbReference>
<evidence type="ECO:0000256" key="5">
    <source>
        <dbReference type="ARBA" id="ARBA00022833"/>
    </source>
</evidence>
<keyword evidence="7" id="KW-0238">DNA-binding</keyword>
<evidence type="ECO:0000256" key="3">
    <source>
        <dbReference type="ARBA" id="ARBA00022723"/>
    </source>
</evidence>
<dbReference type="GO" id="GO:0005668">
    <property type="term" value="C:RNA polymerase transcription factor SL1 complex"/>
    <property type="evidence" value="ECO:0007669"/>
    <property type="project" value="TreeGrafter"/>
</dbReference>
<evidence type="ECO:0000313" key="13">
    <source>
        <dbReference type="Proteomes" id="UP001168821"/>
    </source>
</evidence>
<evidence type="ECO:0000259" key="11">
    <source>
        <dbReference type="Pfam" id="PF20645"/>
    </source>
</evidence>
<keyword evidence="5" id="KW-0862">Zinc</keyword>
<dbReference type="GO" id="GO:0001164">
    <property type="term" value="F:RNA polymerase I core promoter sequence-specific DNA binding"/>
    <property type="evidence" value="ECO:0007669"/>
    <property type="project" value="InterPro"/>
</dbReference>
<protein>
    <recommendedName>
        <fullName evidence="11">Rrn7/TAF1B C-terminal cyclin domain-containing protein</fullName>
    </recommendedName>
</protein>
<evidence type="ECO:0000313" key="12">
    <source>
        <dbReference type="EMBL" id="KAJ3643480.1"/>
    </source>
</evidence>
<keyword evidence="4" id="KW-0863">Zinc-finger</keyword>
<dbReference type="InterPro" id="IPR048538">
    <property type="entry name" value="Rrn7_cyclin_C"/>
</dbReference>
<keyword evidence="6" id="KW-0805">Transcription regulation</keyword>
<reference evidence="12" key="1">
    <citation type="journal article" date="2023" name="G3 (Bethesda)">
        <title>Whole genome assemblies of Zophobas morio and Tenebrio molitor.</title>
        <authorList>
            <person name="Kaur S."/>
            <person name="Stinson S.A."/>
            <person name="diCenzo G.C."/>
        </authorList>
    </citation>
    <scope>NUCLEOTIDE SEQUENCE</scope>
    <source>
        <strain evidence="12">QUZm001</strain>
    </source>
</reference>
<dbReference type="GO" id="GO:0008270">
    <property type="term" value="F:zinc ion binding"/>
    <property type="evidence" value="ECO:0007669"/>
    <property type="project" value="UniProtKB-KW"/>
</dbReference>
<accession>A0AA38HT27</accession>
<dbReference type="Proteomes" id="UP001168821">
    <property type="component" value="Unassembled WGS sequence"/>
</dbReference>
<comment type="similarity">
    <text evidence="2">Belongs to the RRN7/TAF1B family.</text>
</comment>
<evidence type="ECO:0000256" key="9">
    <source>
        <dbReference type="ARBA" id="ARBA00023242"/>
    </source>
</evidence>
<proteinExistence type="inferred from homology"/>
<feature type="domain" description="Rrn7/TAF1B C-terminal cyclin" evidence="11">
    <location>
        <begin position="337"/>
        <end position="448"/>
    </location>
</feature>
<dbReference type="GO" id="GO:0070860">
    <property type="term" value="C:RNA polymerase I core factor complex"/>
    <property type="evidence" value="ECO:0007669"/>
    <property type="project" value="InterPro"/>
</dbReference>
<dbReference type="PANTHER" id="PTHR31576:SF2">
    <property type="entry name" value="TATA BOX-BINDING PROTEIN-ASSOCIATED FACTOR RNA POLYMERASE I SUBUNIT B"/>
    <property type="match status" value="1"/>
</dbReference>
<dbReference type="GO" id="GO:0042790">
    <property type="term" value="P:nucleolar large rRNA transcription by RNA polymerase I"/>
    <property type="evidence" value="ECO:0007669"/>
    <property type="project" value="TreeGrafter"/>
</dbReference>
<keyword evidence="8" id="KW-0804">Transcription</keyword>
<dbReference type="AlphaFoldDB" id="A0AA38HT27"/>
<keyword evidence="3" id="KW-0479">Metal-binding</keyword>
<evidence type="ECO:0000256" key="10">
    <source>
        <dbReference type="SAM" id="MobiDB-lite"/>
    </source>
</evidence>
<dbReference type="InterPro" id="IPR033599">
    <property type="entry name" value="TAF1B/Rrn7"/>
</dbReference>
<gene>
    <name evidence="12" type="ORF">Zmor_026189</name>
</gene>
<dbReference type="Pfam" id="PF20645">
    <property type="entry name" value="Rrn7_cyclin_C"/>
    <property type="match status" value="1"/>
</dbReference>
<keyword evidence="13" id="KW-1185">Reference proteome</keyword>
<organism evidence="12 13">
    <name type="scientific">Zophobas morio</name>
    <dbReference type="NCBI Taxonomy" id="2755281"/>
    <lineage>
        <taxon>Eukaryota</taxon>
        <taxon>Metazoa</taxon>
        <taxon>Ecdysozoa</taxon>
        <taxon>Arthropoda</taxon>
        <taxon>Hexapoda</taxon>
        <taxon>Insecta</taxon>
        <taxon>Pterygota</taxon>
        <taxon>Neoptera</taxon>
        <taxon>Endopterygota</taxon>
        <taxon>Coleoptera</taxon>
        <taxon>Polyphaga</taxon>
        <taxon>Cucujiformia</taxon>
        <taxon>Tenebrionidae</taxon>
        <taxon>Zophobas</taxon>
    </lineage>
</organism>
<comment type="caution">
    <text evidence="12">The sequence shown here is derived from an EMBL/GenBank/DDBJ whole genome shotgun (WGS) entry which is preliminary data.</text>
</comment>
<evidence type="ECO:0000256" key="1">
    <source>
        <dbReference type="ARBA" id="ARBA00004604"/>
    </source>
</evidence>
<comment type="subcellular location">
    <subcellularLocation>
        <location evidence="1">Nucleus</location>
        <location evidence="1">Nucleolus</location>
    </subcellularLocation>
</comment>
<evidence type="ECO:0000256" key="6">
    <source>
        <dbReference type="ARBA" id="ARBA00023015"/>
    </source>
</evidence>
<evidence type="ECO:0000256" key="4">
    <source>
        <dbReference type="ARBA" id="ARBA00022771"/>
    </source>
</evidence>
<feature type="region of interest" description="Disordered" evidence="10">
    <location>
        <begin position="177"/>
        <end position="200"/>
    </location>
</feature>
<evidence type="ECO:0000256" key="7">
    <source>
        <dbReference type="ARBA" id="ARBA00023125"/>
    </source>
</evidence>
<feature type="compositionally biased region" description="Polar residues" evidence="10">
    <location>
        <begin position="180"/>
        <end position="197"/>
    </location>
</feature>
<dbReference type="PANTHER" id="PTHR31576">
    <property type="entry name" value="TATA BOX-BINDING PROTEIN-ASSOCIATED FACTOR RNA POLYMERASE I SUBUNIT B"/>
    <property type="match status" value="1"/>
</dbReference>
<evidence type="ECO:0000256" key="2">
    <source>
        <dbReference type="ARBA" id="ARBA00006899"/>
    </source>
</evidence>
<name>A0AA38HT27_9CUCU</name>
<sequence length="768" mass="90980">MDNIECEHCGGTDFYKEAGFFFCKGCQVQSQEVQEYVFDEFTAETKTKTRKVQSEKSEKVDNKITSWECYNHILLGLTEELINLGAHRKFKSVVRILWLRYLEKMKVFTLGQNQLPKLQAVSNAIDAEIVYGKLAKRKRKRRQSSSSEVDLTTLDSSSLKQERIRRKRALIKAQYEDLSQKSQGTPSLHNETLASLQSSEKSSKSKPLAYNIYASRELKRIQRTRYHWRKHIVDFERNLKCHRVSYRRISHRYRQSPYILSLNKLYSILYLALLIVKDKIQLGDLLRFIKEGKLSFNCYSHFFPENFADKRLNFRNFKKNSVFANTPFRVITSEMSVFLDVDYYVVCPDLVELSERYCKELNLPREICTCVKNLLTRADVRMSFRKRVNKVPNYEGRVLSIILFVVKLLFGLDDVTEIHLGTYADILNRSDLIKPRMFNVVEWLKHIEYRDWVMTEEHFPTNFNKSCEPKINLALGVLGKKEYPAEVKINANKDNYKQLLSKLKSELDEPDTLELPVTFTPFFDFVKLLPKSKYMDILSKDFSGDSLDHILKPSRFLEILNDQLVVVHGGANDDWVFEKLVCNDQKRRHELKEKRRLVTVKLSFDCRSERENHQLEENNDCEHYKDNFYAANEASFLRNMHVLSKNNPKYRPDLDFDAIRNSLDASREEYPNHYNPYERFWMRTKLRLELQSQQECKKFLETFPYNFRVVFKECQRIAQQNEQELLVEYQMTELHLVHLANYGKKTHKQTVIKDKLISNYLQNCTHLW</sequence>
<evidence type="ECO:0000256" key="8">
    <source>
        <dbReference type="ARBA" id="ARBA00023163"/>
    </source>
</evidence>
<keyword evidence="9" id="KW-0539">Nucleus</keyword>